<reference evidence="3" key="2">
    <citation type="journal article" date="2023" name="BMC Genomics">
        <title>Pest status, molecular evolution, and epigenetic factors derived from the genome assembly of Frankliniella fusca, a thysanopteran phytovirus vector.</title>
        <authorList>
            <person name="Catto M.A."/>
            <person name="Labadie P.E."/>
            <person name="Jacobson A.L."/>
            <person name="Kennedy G.G."/>
            <person name="Srinivasan R."/>
            <person name="Hunt B.G."/>
        </authorList>
    </citation>
    <scope>NUCLEOTIDE SEQUENCE</scope>
    <source>
        <strain evidence="3">PL_HMW_Pooled</strain>
    </source>
</reference>
<evidence type="ECO:0000259" key="2">
    <source>
        <dbReference type="SMART" id="SM00597"/>
    </source>
</evidence>
<dbReference type="PANTHER" id="PTHR45749">
    <property type="match status" value="1"/>
</dbReference>
<dbReference type="SMART" id="SM00597">
    <property type="entry name" value="ZnF_TTF"/>
    <property type="match status" value="1"/>
</dbReference>
<dbReference type="InterPro" id="IPR006580">
    <property type="entry name" value="Znf_TTF"/>
</dbReference>
<dbReference type="InterPro" id="IPR008906">
    <property type="entry name" value="HATC_C_dom"/>
</dbReference>
<dbReference type="SUPFAM" id="SSF53098">
    <property type="entry name" value="Ribonuclease H-like"/>
    <property type="match status" value="1"/>
</dbReference>
<dbReference type="Pfam" id="PF14291">
    <property type="entry name" value="DUF4371"/>
    <property type="match status" value="1"/>
</dbReference>
<keyword evidence="4" id="KW-1185">Reference proteome</keyword>
<dbReference type="Proteomes" id="UP001219518">
    <property type="component" value="Unassembled WGS sequence"/>
</dbReference>
<dbReference type="EMBL" id="JAHWGI010000014">
    <property type="protein sequence ID" value="KAK3907677.1"/>
    <property type="molecule type" value="Genomic_DNA"/>
</dbReference>
<dbReference type="GO" id="GO:0046983">
    <property type="term" value="F:protein dimerization activity"/>
    <property type="evidence" value="ECO:0007669"/>
    <property type="project" value="InterPro"/>
</dbReference>
<organism evidence="3 4">
    <name type="scientific">Frankliniella fusca</name>
    <dbReference type="NCBI Taxonomy" id="407009"/>
    <lineage>
        <taxon>Eukaryota</taxon>
        <taxon>Metazoa</taxon>
        <taxon>Ecdysozoa</taxon>
        <taxon>Arthropoda</taxon>
        <taxon>Hexapoda</taxon>
        <taxon>Insecta</taxon>
        <taxon>Pterygota</taxon>
        <taxon>Neoptera</taxon>
        <taxon>Paraneoptera</taxon>
        <taxon>Thysanoptera</taxon>
        <taxon>Terebrantia</taxon>
        <taxon>Thripoidea</taxon>
        <taxon>Thripidae</taxon>
        <taxon>Frankliniella</taxon>
    </lineage>
</organism>
<dbReference type="PANTHER" id="PTHR45749:SF37">
    <property type="entry name" value="OS05G0311600 PROTEIN"/>
    <property type="match status" value="1"/>
</dbReference>
<sequence length="959" mass="107222">MGSAATEPEPFPLHFDGDGGHMPVEVLLEELDGSNDGVDVTGGAGNDTSSSHLFSSYSSAPVRGVGEGEPFSSDLGGDGDENGSFTFVGPPSGSRGVGVGSGSASPVTETESAASTLNESCLNDINFSSDKDPSLNADPASFCHIKSFSPTTIDILLSLGPNQPSEADLRAFEKGTRHFRPQWYYLKLPDGNTHKRDWLSYSPKNDKVYCLHCILFGSNKATGSSKPNLSFTANGFNSWKNATASFILHETSNAHIECTLAANMRKLSLPLNLTAEASSKTARAQNREIVRHLIDVTLFLAKHCLAFRGHREGKQADLKGNFRDLVALLGKYSPAMATYLAKINSSKKRMRNFLSWKRQNQYISCIASFIKSVIKNEISTAKFFSVSMDETFDASRKEQVSCIIRYVSEETGTVVERLVALKESCNTSGQELFDVLKKIFEELNLDWRSYLVGQAYDGASNMRGAYNGLQTLVRNECDTAVYVWCWAHRLSLAVKEAADCCLDSAVLFKNLKALYNVINGSKINVEIYEKAFKKCYPGKQVLCLKRVDTTRWMSHSAALSTVIKSFDAIVETLEKVQNNASGEMKASAHGALTYLLSEKFVCTALTFNAIYDEVDPLNKALQAVDLDLLSAQKHVNVVLDNLKKIRTDEAFQSILRQKDEFISKCDENLQFAKFPIPHRRVRRRDGEKALDDPIVDAEKKVRVDMYFKCLDTIISLISERFNDRSQALFKDLALFTRHRISEVKESPYHLPEDAFKAFCKIYGKFVSIEDIQREYKQFVKVFSEYEAALALPLRLHSDDEWIDLDEDDEADAESREGVSSQRHEENEDTAWQGFDAALEKENNLGEKRDTENNNEKEFQHSGSMAHVLRVLHSAGLRGVFPSLYVALRIAVTLPVTSASTERSFSKLKLIKTRLRTTMSQPRLEDLMIIACEYDIPIDSEKVLELFTSLSKYLQTILYK</sequence>
<feature type="region of interest" description="Disordered" evidence="1">
    <location>
        <begin position="807"/>
        <end position="829"/>
    </location>
</feature>
<accession>A0AAE1GQV1</accession>
<dbReference type="InterPro" id="IPR012337">
    <property type="entry name" value="RNaseH-like_sf"/>
</dbReference>
<feature type="region of interest" description="Disordered" evidence="1">
    <location>
        <begin position="41"/>
        <end position="78"/>
    </location>
</feature>
<evidence type="ECO:0000256" key="1">
    <source>
        <dbReference type="SAM" id="MobiDB-lite"/>
    </source>
</evidence>
<protein>
    <submittedName>
        <fullName evidence="3">Zinc finger MYM-type protein 1</fullName>
    </submittedName>
</protein>
<proteinExistence type="predicted"/>
<feature type="domain" description="TTF-type" evidence="2">
    <location>
        <begin position="184"/>
        <end position="274"/>
    </location>
</feature>
<feature type="compositionally biased region" description="Basic and acidic residues" evidence="1">
    <location>
        <begin position="812"/>
        <end position="825"/>
    </location>
</feature>
<dbReference type="Pfam" id="PF05699">
    <property type="entry name" value="Dimer_Tnp_hAT"/>
    <property type="match status" value="1"/>
</dbReference>
<dbReference type="InterPro" id="IPR025398">
    <property type="entry name" value="DUF4371"/>
</dbReference>
<gene>
    <name evidence="3" type="ORF">KUF71_018313</name>
</gene>
<comment type="caution">
    <text evidence="3">The sequence shown here is derived from an EMBL/GenBank/DDBJ whole genome shotgun (WGS) entry which is preliminary data.</text>
</comment>
<feature type="compositionally biased region" description="Low complexity" evidence="1">
    <location>
        <begin position="49"/>
        <end position="59"/>
    </location>
</feature>
<reference evidence="3" key="1">
    <citation type="submission" date="2021-07" db="EMBL/GenBank/DDBJ databases">
        <authorList>
            <person name="Catto M.A."/>
            <person name="Jacobson A."/>
            <person name="Kennedy G."/>
            <person name="Labadie P."/>
            <person name="Hunt B.G."/>
            <person name="Srinivasan R."/>
        </authorList>
    </citation>
    <scope>NUCLEOTIDE SEQUENCE</scope>
    <source>
        <strain evidence="3">PL_HMW_Pooled</strain>
        <tissue evidence="3">Head</tissue>
    </source>
</reference>
<evidence type="ECO:0000313" key="3">
    <source>
        <dbReference type="EMBL" id="KAK3907677.1"/>
    </source>
</evidence>
<evidence type="ECO:0000313" key="4">
    <source>
        <dbReference type="Proteomes" id="UP001219518"/>
    </source>
</evidence>
<dbReference type="AlphaFoldDB" id="A0AAE1GQV1"/>
<name>A0AAE1GQV1_9NEOP</name>